<proteinExistence type="inferred from homology"/>
<feature type="signal peptide" evidence="24">
    <location>
        <begin position="1"/>
        <end position="27"/>
    </location>
</feature>
<evidence type="ECO:0000256" key="4">
    <source>
        <dbReference type="ARBA" id="ARBA00012513"/>
    </source>
</evidence>
<protein>
    <recommendedName>
        <fullName evidence="4">non-specific serine/threonine protein kinase</fullName>
        <ecNumber evidence="4">2.7.11.1</ecNumber>
    </recommendedName>
</protein>
<evidence type="ECO:0000256" key="1">
    <source>
        <dbReference type="ARBA" id="ARBA00004162"/>
    </source>
</evidence>
<dbReference type="Pfam" id="PF07714">
    <property type="entry name" value="PK_Tyr_Ser-Thr"/>
    <property type="match status" value="1"/>
</dbReference>
<evidence type="ECO:0000256" key="7">
    <source>
        <dbReference type="ARBA" id="ARBA00022553"/>
    </source>
</evidence>
<evidence type="ECO:0000256" key="14">
    <source>
        <dbReference type="ARBA" id="ARBA00022777"/>
    </source>
</evidence>
<evidence type="ECO:0000256" key="24">
    <source>
        <dbReference type="SAM" id="SignalP"/>
    </source>
</evidence>
<evidence type="ECO:0000256" key="13">
    <source>
        <dbReference type="ARBA" id="ARBA00022741"/>
    </source>
</evidence>
<evidence type="ECO:0000313" key="27">
    <source>
        <dbReference type="Proteomes" id="UP000237000"/>
    </source>
</evidence>
<dbReference type="InterPro" id="IPR032675">
    <property type="entry name" value="LRR_dom_sf"/>
</dbReference>
<dbReference type="Gene3D" id="1.10.510.10">
    <property type="entry name" value="Transferase(Phosphotransferase) domain 1"/>
    <property type="match status" value="1"/>
</dbReference>
<keyword evidence="19" id="KW-0325">Glycoprotein</keyword>
<organism evidence="26 27">
    <name type="scientific">Trema orientale</name>
    <name type="common">Charcoal tree</name>
    <name type="synonym">Celtis orientalis</name>
    <dbReference type="NCBI Taxonomy" id="63057"/>
    <lineage>
        <taxon>Eukaryota</taxon>
        <taxon>Viridiplantae</taxon>
        <taxon>Streptophyta</taxon>
        <taxon>Embryophyta</taxon>
        <taxon>Tracheophyta</taxon>
        <taxon>Spermatophyta</taxon>
        <taxon>Magnoliopsida</taxon>
        <taxon>eudicotyledons</taxon>
        <taxon>Gunneridae</taxon>
        <taxon>Pentapetalae</taxon>
        <taxon>rosids</taxon>
        <taxon>fabids</taxon>
        <taxon>Rosales</taxon>
        <taxon>Cannabaceae</taxon>
        <taxon>Trema</taxon>
    </lineage>
</organism>
<dbReference type="EMBL" id="JXTC01000370">
    <property type="protein sequence ID" value="PON59852.1"/>
    <property type="molecule type" value="Genomic_DNA"/>
</dbReference>
<dbReference type="GO" id="GO:0004674">
    <property type="term" value="F:protein serine/threonine kinase activity"/>
    <property type="evidence" value="ECO:0007669"/>
    <property type="project" value="UniProtKB-KW"/>
</dbReference>
<evidence type="ECO:0000313" key="26">
    <source>
        <dbReference type="EMBL" id="PON59852.1"/>
    </source>
</evidence>
<dbReference type="PRINTS" id="PR00019">
    <property type="entry name" value="LEURICHRPT"/>
</dbReference>
<dbReference type="PANTHER" id="PTHR27000">
    <property type="entry name" value="LEUCINE-RICH REPEAT RECEPTOR-LIKE PROTEIN KINASE FAMILY PROTEIN-RELATED"/>
    <property type="match status" value="1"/>
</dbReference>
<evidence type="ECO:0000256" key="15">
    <source>
        <dbReference type="ARBA" id="ARBA00022840"/>
    </source>
</evidence>
<keyword evidence="7" id="KW-0597">Phosphoprotein</keyword>
<dbReference type="SUPFAM" id="SSF52058">
    <property type="entry name" value="L domain-like"/>
    <property type="match status" value="2"/>
</dbReference>
<feature type="transmembrane region" description="Helical" evidence="23">
    <location>
        <begin position="676"/>
        <end position="702"/>
    </location>
</feature>
<dbReference type="PROSITE" id="PS00108">
    <property type="entry name" value="PROTEIN_KINASE_ST"/>
    <property type="match status" value="1"/>
</dbReference>
<evidence type="ECO:0000256" key="6">
    <source>
        <dbReference type="ARBA" id="ARBA00022527"/>
    </source>
</evidence>
<evidence type="ECO:0000256" key="3">
    <source>
        <dbReference type="ARBA" id="ARBA00008684"/>
    </source>
</evidence>
<dbReference type="OrthoDB" id="1640047at2759"/>
<evidence type="ECO:0000256" key="19">
    <source>
        <dbReference type="ARBA" id="ARBA00023180"/>
    </source>
</evidence>
<evidence type="ECO:0000256" key="22">
    <source>
        <dbReference type="PROSITE-ProRule" id="PRU10141"/>
    </source>
</evidence>
<sequence length="1032" mass="114520">MEYDQKYAMAMMLCFLFVLLVMPSSFAFVCGDYNIDCQALLKFKKGITSDPDGHLQSWNEANPFCNWTGVTCHQHLQNRVVALELIDMGLQGSMSPFVSNLSLLTKLQLQTNGLYGEIPSSFGDLSELAHLNLSSNKLQGNIPASLQGCQSLKLMDLSNNNLSGVIPQQIALMKSLTYLALSLNSFMGSISFLANLTEMIQLELGYNYFTGKIPPELGGLKKLEIMYFHVNYLEGPMPAEISNCTALREISLIDNRLSGEIPTEMGLKLVNLQKVYLLMNKLSGKIPVTLSNLSQLILLDLSINKLEGEVPLELGRLKNLEVLYLHSNDLVSGSNNSSLSFLTALTNCSHLKKLHLASCLFTGKLPDSVGGLSKELYYFNIRDNSIAGNIPESIGNLSSLVTLNMWYNFLNGSLPASLGKLEQLQILNLGKNKISGPIPDDMVQMASLGSLNLSDNFISGSIPPSFCSLPQLRYLYLSHNRLSGKFPVELTRCSLLMLLDLSYNHFEGPVSPQIGNFRNLALSLNLSSNHFQGNIPETIQNLILLEEIDFSRNNFSGVIPSSIERCISLKYLNFSNNILQGPIPESLKLITDLESLDLTHNQLNGTIPTWIGDNQMIKFLNLSYNRLSGEVPKTGRFIFFNRSSFLGNMGLCGGTAQMDLPPCEVQHHEHKTKKKLLYVILTVILGCMLLLWVAFIIWYLFLKQKYRKQDVMLTAIPNIHGTRTYTERELEVATAGFSEANLLGTGSFGSVYKAIMDDGRTTVAVKVLHEETVRSYKSLKRECEILSKIKHRNLVGMTGLTMNPQFKALVLEFIPNGNLEQHLYPGGLEEETCELTLKERLSIAIDVANGLEYLQEGCPTQVVHCDMKPQNVLLDNDMVAHITDFGIGKLLLDRPNDQASSTGFLRGSIGYIPPEYGQGSGVSVKGDTYSFGVVLLEMITRKRPTSSMFSGGLDLRKWVVSSFENDVLTVVDITLKRQASLGGSVGSVERLEQCCCRLLQVALSCTEENPQERPLMSSVVPMLLKVWKEMGF</sequence>
<dbReference type="InterPro" id="IPR003591">
    <property type="entry name" value="Leu-rich_rpt_typical-subtyp"/>
</dbReference>
<gene>
    <name evidence="26" type="ORF">TorRG33x02_286540</name>
</gene>
<evidence type="ECO:0000256" key="16">
    <source>
        <dbReference type="ARBA" id="ARBA00022989"/>
    </source>
</evidence>
<keyword evidence="9" id="KW-0808">Transferase</keyword>
<evidence type="ECO:0000256" key="8">
    <source>
        <dbReference type="ARBA" id="ARBA00022614"/>
    </source>
</evidence>
<dbReference type="Proteomes" id="UP000237000">
    <property type="component" value="Unassembled WGS sequence"/>
</dbReference>
<keyword evidence="11 24" id="KW-0732">Signal</keyword>
<name>A0A2P5CFN4_TREOI</name>
<dbReference type="FunFam" id="3.80.10.10:FF:000041">
    <property type="entry name" value="LRR receptor-like serine/threonine-protein kinase ERECTA"/>
    <property type="match status" value="2"/>
</dbReference>
<keyword evidence="27" id="KW-1185">Reference proteome</keyword>
<keyword evidence="13 22" id="KW-0547">Nucleotide-binding</keyword>
<dbReference type="InterPro" id="IPR017441">
    <property type="entry name" value="Protein_kinase_ATP_BS"/>
</dbReference>
<comment type="similarity">
    <text evidence="3">Belongs to the protein kinase superfamily. Ser/Thr protein kinase family.</text>
</comment>
<keyword evidence="10 23" id="KW-0812">Transmembrane</keyword>
<dbReference type="SMART" id="SM00220">
    <property type="entry name" value="S_TKc"/>
    <property type="match status" value="1"/>
</dbReference>
<dbReference type="PROSITE" id="PS51450">
    <property type="entry name" value="LRR"/>
    <property type="match status" value="1"/>
</dbReference>
<dbReference type="FunFam" id="3.80.10.10:FF:000233">
    <property type="entry name" value="Leucine-rich repeat receptor-like protein kinase TDR"/>
    <property type="match status" value="1"/>
</dbReference>
<dbReference type="CDD" id="cd14066">
    <property type="entry name" value="STKc_IRAK"/>
    <property type="match status" value="1"/>
</dbReference>
<keyword evidence="18" id="KW-0675">Receptor</keyword>
<evidence type="ECO:0000256" key="12">
    <source>
        <dbReference type="ARBA" id="ARBA00022737"/>
    </source>
</evidence>
<accession>A0A2P5CFN4</accession>
<dbReference type="InterPro" id="IPR011009">
    <property type="entry name" value="Kinase-like_dom_sf"/>
</dbReference>
<dbReference type="GO" id="GO:0009791">
    <property type="term" value="P:post-embryonic development"/>
    <property type="evidence" value="ECO:0007669"/>
    <property type="project" value="UniProtKB-ARBA"/>
</dbReference>
<dbReference type="SUPFAM" id="SSF56112">
    <property type="entry name" value="Protein kinase-like (PK-like)"/>
    <property type="match status" value="1"/>
</dbReference>
<feature type="chain" id="PRO_5015185772" description="non-specific serine/threonine protein kinase" evidence="24">
    <location>
        <begin position="28"/>
        <end position="1032"/>
    </location>
</feature>
<comment type="subcellular location">
    <subcellularLocation>
        <location evidence="1">Cell membrane</location>
        <topology evidence="1">Single-pass membrane protein</topology>
    </subcellularLocation>
    <subcellularLocation>
        <location evidence="2">Membrane</location>
        <topology evidence="2">Single-pass type I membrane protein</topology>
    </subcellularLocation>
</comment>
<evidence type="ECO:0000256" key="5">
    <source>
        <dbReference type="ARBA" id="ARBA00022475"/>
    </source>
</evidence>
<keyword evidence="5" id="KW-1003">Cell membrane</keyword>
<evidence type="ECO:0000256" key="11">
    <source>
        <dbReference type="ARBA" id="ARBA00022729"/>
    </source>
</evidence>
<keyword evidence="8" id="KW-0433">Leucine-rich repeat</keyword>
<dbReference type="Pfam" id="PF08263">
    <property type="entry name" value="LRRNT_2"/>
    <property type="match status" value="1"/>
</dbReference>
<dbReference type="FunFam" id="3.80.10.10:FF:000565">
    <property type="entry name" value="Leucine-rich repeat receptor-like kinase protein FLORAL ORGAN NUMBER1"/>
    <property type="match status" value="1"/>
</dbReference>
<dbReference type="Pfam" id="PF00560">
    <property type="entry name" value="LRR_1"/>
    <property type="match status" value="6"/>
</dbReference>
<evidence type="ECO:0000256" key="21">
    <source>
        <dbReference type="ARBA" id="ARBA00048679"/>
    </source>
</evidence>
<feature type="domain" description="Protein kinase" evidence="25">
    <location>
        <begin position="737"/>
        <end position="1023"/>
    </location>
</feature>
<keyword evidence="14 26" id="KW-0418">Kinase</keyword>
<dbReference type="InterPro" id="IPR001611">
    <property type="entry name" value="Leu-rich_rpt"/>
</dbReference>
<dbReference type="InParanoid" id="A0A2P5CFN4"/>
<dbReference type="SMART" id="SM00369">
    <property type="entry name" value="LRR_TYP"/>
    <property type="match status" value="7"/>
</dbReference>
<dbReference type="Pfam" id="PF23598">
    <property type="entry name" value="LRR_14"/>
    <property type="match status" value="1"/>
</dbReference>
<feature type="binding site" evidence="22">
    <location>
        <position position="766"/>
    </location>
    <ligand>
        <name>ATP</name>
        <dbReference type="ChEBI" id="CHEBI:30616"/>
    </ligand>
</feature>
<dbReference type="InterPro" id="IPR001245">
    <property type="entry name" value="Ser-Thr/Tyr_kinase_cat_dom"/>
</dbReference>
<dbReference type="InterPro" id="IPR013210">
    <property type="entry name" value="LRR_N_plant-typ"/>
</dbReference>
<evidence type="ECO:0000259" key="25">
    <source>
        <dbReference type="PROSITE" id="PS50011"/>
    </source>
</evidence>
<evidence type="ECO:0000256" key="18">
    <source>
        <dbReference type="ARBA" id="ARBA00023170"/>
    </source>
</evidence>
<dbReference type="STRING" id="63057.A0A2P5CFN4"/>
<dbReference type="PROSITE" id="PS00107">
    <property type="entry name" value="PROTEIN_KINASE_ATP"/>
    <property type="match status" value="1"/>
</dbReference>
<evidence type="ECO:0000256" key="17">
    <source>
        <dbReference type="ARBA" id="ARBA00023136"/>
    </source>
</evidence>
<dbReference type="AlphaFoldDB" id="A0A2P5CFN4"/>
<keyword evidence="6" id="KW-0723">Serine/threonine-protein kinase</keyword>
<keyword evidence="17 23" id="KW-0472">Membrane</keyword>
<dbReference type="Gene3D" id="3.80.10.10">
    <property type="entry name" value="Ribonuclease Inhibitor"/>
    <property type="match status" value="4"/>
</dbReference>
<dbReference type="PROSITE" id="PS50011">
    <property type="entry name" value="PROTEIN_KINASE_DOM"/>
    <property type="match status" value="1"/>
</dbReference>
<dbReference type="InterPro" id="IPR000719">
    <property type="entry name" value="Prot_kinase_dom"/>
</dbReference>
<dbReference type="InterPro" id="IPR008271">
    <property type="entry name" value="Ser/Thr_kinase_AS"/>
</dbReference>
<comment type="catalytic activity">
    <reaction evidence="21">
        <text>L-seryl-[protein] + ATP = O-phospho-L-seryl-[protein] + ADP + H(+)</text>
        <dbReference type="Rhea" id="RHEA:17989"/>
        <dbReference type="Rhea" id="RHEA-COMP:9863"/>
        <dbReference type="Rhea" id="RHEA-COMP:11604"/>
        <dbReference type="ChEBI" id="CHEBI:15378"/>
        <dbReference type="ChEBI" id="CHEBI:29999"/>
        <dbReference type="ChEBI" id="CHEBI:30616"/>
        <dbReference type="ChEBI" id="CHEBI:83421"/>
        <dbReference type="ChEBI" id="CHEBI:456216"/>
        <dbReference type="EC" id="2.7.11.1"/>
    </reaction>
</comment>
<dbReference type="PANTHER" id="PTHR27000:SF777">
    <property type="entry name" value="PROTEIN KINASE DOMAIN-CONTAINING PROTEIN"/>
    <property type="match status" value="1"/>
</dbReference>
<dbReference type="FunFam" id="1.10.510.10:FF:000358">
    <property type="entry name" value="Putative leucine-rich repeat receptor-like serine/threonine-protein kinase"/>
    <property type="match status" value="1"/>
</dbReference>
<dbReference type="Gene3D" id="3.30.200.20">
    <property type="entry name" value="Phosphorylase Kinase, domain 1"/>
    <property type="match status" value="1"/>
</dbReference>
<dbReference type="EC" id="2.7.11.1" evidence="4"/>
<comment type="caution">
    <text evidence="26">The sequence shown here is derived from an EMBL/GenBank/DDBJ whole genome shotgun (WGS) entry which is preliminary data.</text>
</comment>
<evidence type="ECO:0000256" key="20">
    <source>
        <dbReference type="ARBA" id="ARBA00047899"/>
    </source>
</evidence>
<reference evidence="27" key="1">
    <citation type="submission" date="2016-06" db="EMBL/GenBank/DDBJ databases">
        <title>Parallel loss of symbiosis genes in relatives of nitrogen-fixing non-legume Parasponia.</title>
        <authorList>
            <person name="Van Velzen R."/>
            <person name="Holmer R."/>
            <person name="Bu F."/>
            <person name="Rutten L."/>
            <person name="Van Zeijl A."/>
            <person name="Liu W."/>
            <person name="Santuari L."/>
            <person name="Cao Q."/>
            <person name="Sharma T."/>
            <person name="Shen D."/>
            <person name="Roswanjaya Y."/>
            <person name="Wardhani T."/>
            <person name="Kalhor M.S."/>
            <person name="Jansen J."/>
            <person name="Van den Hoogen J."/>
            <person name="Gungor B."/>
            <person name="Hartog M."/>
            <person name="Hontelez J."/>
            <person name="Verver J."/>
            <person name="Yang W.-C."/>
            <person name="Schijlen E."/>
            <person name="Repin R."/>
            <person name="Schilthuizen M."/>
            <person name="Schranz E."/>
            <person name="Heidstra R."/>
            <person name="Miyata K."/>
            <person name="Fedorova E."/>
            <person name="Kohlen W."/>
            <person name="Bisseling T."/>
            <person name="Smit S."/>
            <person name="Geurts R."/>
        </authorList>
    </citation>
    <scope>NUCLEOTIDE SEQUENCE [LARGE SCALE GENOMIC DNA]</scope>
    <source>
        <strain evidence="27">cv. RG33-2</strain>
    </source>
</reference>
<dbReference type="InterPro" id="IPR055414">
    <property type="entry name" value="LRR_R13L4/SHOC2-like"/>
</dbReference>
<dbReference type="GO" id="GO:0005524">
    <property type="term" value="F:ATP binding"/>
    <property type="evidence" value="ECO:0007669"/>
    <property type="project" value="UniProtKB-UniRule"/>
</dbReference>
<keyword evidence="16 23" id="KW-1133">Transmembrane helix</keyword>
<keyword evidence="15 22" id="KW-0067">ATP-binding</keyword>
<evidence type="ECO:0000256" key="9">
    <source>
        <dbReference type="ARBA" id="ARBA00022679"/>
    </source>
</evidence>
<evidence type="ECO:0000256" key="23">
    <source>
        <dbReference type="SAM" id="Phobius"/>
    </source>
</evidence>
<comment type="catalytic activity">
    <reaction evidence="20">
        <text>L-threonyl-[protein] + ATP = O-phospho-L-threonyl-[protein] + ADP + H(+)</text>
        <dbReference type="Rhea" id="RHEA:46608"/>
        <dbReference type="Rhea" id="RHEA-COMP:11060"/>
        <dbReference type="Rhea" id="RHEA-COMP:11605"/>
        <dbReference type="ChEBI" id="CHEBI:15378"/>
        <dbReference type="ChEBI" id="CHEBI:30013"/>
        <dbReference type="ChEBI" id="CHEBI:30616"/>
        <dbReference type="ChEBI" id="CHEBI:61977"/>
        <dbReference type="ChEBI" id="CHEBI:456216"/>
        <dbReference type="EC" id="2.7.11.1"/>
    </reaction>
</comment>
<evidence type="ECO:0000256" key="2">
    <source>
        <dbReference type="ARBA" id="ARBA00004479"/>
    </source>
</evidence>
<evidence type="ECO:0000256" key="10">
    <source>
        <dbReference type="ARBA" id="ARBA00022692"/>
    </source>
</evidence>
<dbReference type="GO" id="GO:0005886">
    <property type="term" value="C:plasma membrane"/>
    <property type="evidence" value="ECO:0007669"/>
    <property type="project" value="UniProtKB-SubCell"/>
</dbReference>
<keyword evidence="12" id="KW-0677">Repeat</keyword>